<keyword evidence="6" id="KW-1185">Reference proteome</keyword>
<dbReference type="AlphaFoldDB" id="A0A6F8XSH0"/>
<name>A0A6F8XSH0_9ACTN</name>
<dbReference type="SUPFAM" id="SSF54826">
    <property type="entry name" value="Enolase N-terminal domain-like"/>
    <property type="match status" value="1"/>
</dbReference>
<evidence type="ECO:0000256" key="3">
    <source>
        <dbReference type="ARBA" id="ARBA00022842"/>
    </source>
</evidence>
<reference evidence="5 6" key="2">
    <citation type="submission" date="2020-03" db="EMBL/GenBank/DDBJ databases">
        <authorList>
            <person name="Ichikawa N."/>
            <person name="Kimura A."/>
            <person name="Kitahashi Y."/>
            <person name="Uohara A."/>
        </authorList>
    </citation>
    <scope>NUCLEOTIDE SEQUENCE [LARGE SCALE GENOMIC DNA]</scope>
    <source>
        <strain evidence="5 6">NBRC 107702</strain>
    </source>
</reference>
<dbReference type="SFLD" id="SFLDS00001">
    <property type="entry name" value="Enolase"/>
    <property type="match status" value="1"/>
</dbReference>
<evidence type="ECO:0000256" key="1">
    <source>
        <dbReference type="ARBA" id="ARBA00001946"/>
    </source>
</evidence>
<dbReference type="InterPro" id="IPR029017">
    <property type="entry name" value="Enolase-like_N"/>
</dbReference>
<dbReference type="InterPro" id="IPR029065">
    <property type="entry name" value="Enolase_C-like"/>
</dbReference>
<dbReference type="GO" id="GO:0000287">
    <property type="term" value="F:magnesium ion binding"/>
    <property type="evidence" value="ECO:0007669"/>
    <property type="project" value="TreeGrafter"/>
</dbReference>
<dbReference type="GO" id="GO:0016052">
    <property type="term" value="P:carbohydrate catabolic process"/>
    <property type="evidence" value="ECO:0007669"/>
    <property type="project" value="TreeGrafter"/>
</dbReference>
<organism evidence="5 6">
    <name type="scientific">Phytohabitans flavus</name>
    <dbReference type="NCBI Taxonomy" id="1076124"/>
    <lineage>
        <taxon>Bacteria</taxon>
        <taxon>Bacillati</taxon>
        <taxon>Actinomycetota</taxon>
        <taxon>Actinomycetes</taxon>
        <taxon>Micromonosporales</taxon>
        <taxon>Micromonosporaceae</taxon>
    </lineage>
</organism>
<feature type="domain" description="Mandelate racemase/muconate lactonizing enzyme C-terminal" evidence="4">
    <location>
        <begin position="154"/>
        <end position="254"/>
    </location>
</feature>
<keyword evidence="2" id="KW-0479">Metal-binding</keyword>
<dbReference type="InterPro" id="IPR046945">
    <property type="entry name" value="RHMD-like"/>
</dbReference>
<comment type="cofactor">
    <cofactor evidence="1">
        <name>Mg(2+)</name>
        <dbReference type="ChEBI" id="CHEBI:18420"/>
    </cofactor>
</comment>
<evidence type="ECO:0000259" key="4">
    <source>
        <dbReference type="SMART" id="SM00922"/>
    </source>
</evidence>
<sequence>MLPQEKCMPTIEAIETIPLRVPLRHHYKGSYYSMRNRCTIITRIRTSDGVVGEAYNADTDEEQREVLGIIHDEIAARVVGLDVLQVEKVWQAMLPVTLDQLRDRAIPMQAIACVDSAVWDAVGKYAGQPLWRLWGGFRDRIPMIGIGGYYGSSAADLERELEFFKAEHGMVGMKFKIGAKPPAEDADRLRQARKIVGDDFLFVVDANQGYTVSEALEFLRLLGDDVRLRWFEEPTRWHADWRGLRDVRQRGNVNVAAGQSEISRVGMREIFVNGAVDVCNYDASWGGGPTEWRRVAALALAFEVELGHHEEGQIASHLLASVPNGTFVEAFSPTRDPIFWSLLANRPALVNGELPLPQAPGFGWELDEDFIRAHRVDG</sequence>
<protein>
    <submittedName>
        <fullName evidence="5">Enolase</fullName>
    </submittedName>
</protein>
<dbReference type="InterPro" id="IPR013342">
    <property type="entry name" value="Mandelate_racemase_C"/>
</dbReference>
<dbReference type="InterPro" id="IPR036849">
    <property type="entry name" value="Enolase-like_C_sf"/>
</dbReference>
<dbReference type="SMART" id="SM00922">
    <property type="entry name" value="MR_MLE"/>
    <property type="match status" value="1"/>
</dbReference>
<dbReference type="InterPro" id="IPR013341">
    <property type="entry name" value="Mandelate_racemase_N_dom"/>
</dbReference>
<accession>A0A6F8XSH0</accession>
<dbReference type="CDD" id="cd03316">
    <property type="entry name" value="MR_like"/>
    <property type="match status" value="1"/>
</dbReference>
<dbReference type="PANTHER" id="PTHR13794:SF58">
    <property type="entry name" value="MITOCHONDRIAL ENOLASE SUPERFAMILY MEMBER 1"/>
    <property type="match status" value="1"/>
</dbReference>
<dbReference type="Pfam" id="PF02746">
    <property type="entry name" value="MR_MLE_N"/>
    <property type="match status" value="1"/>
</dbReference>
<reference evidence="5 6" key="1">
    <citation type="submission" date="2020-03" db="EMBL/GenBank/DDBJ databases">
        <title>Whole genome shotgun sequence of Phytohabitans flavus NBRC 107702.</title>
        <authorList>
            <person name="Komaki H."/>
            <person name="Tamura T."/>
        </authorList>
    </citation>
    <scope>NUCLEOTIDE SEQUENCE [LARGE SCALE GENOMIC DNA]</scope>
    <source>
        <strain evidence="5 6">NBRC 107702</strain>
    </source>
</reference>
<dbReference type="Gene3D" id="3.20.20.120">
    <property type="entry name" value="Enolase-like C-terminal domain"/>
    <property type="match status" value="1"/>
</dbReference>
<dbReference type="PANTHER" id="PTHR13794">
    <property type="entry name" value="ENOLASE SUPERFAMILY, MANDELATE RACEMASE"/>
    <property type="match status" value="1"/>
</dbReference>
<evidence type="ECO:0000256" key="2">
    <source>
        <dbReference type="ARBA" id="ARBA00022723"/>
    </source>
</evidence>
<dbReference type="SUPFAM" id="SSF51604">
    <property type="entry name" value="Enolase C-terminal domain-like"/>
    <property type="match status" value="1"/>
</dbReference>
<dbReference type="Proteomes" id="UP000502508">
    <property type="component" value="Chromosome"/>
</dbReference>
<gene>
    <name evidence="5" type="ORF">Pflav_031830</name>
</gene>
<evidence type="ECO:0000313" key="5">
    <source>
        <dbReference type="EMBL" id="BCB76773.1"/>
    </source>
</evidence>
<proteinExistence type="predicted"/>
<dbReference type="EMBL" id="AP022870">
    <property type="protein sequence ID" value="BCB76773.1"/>
    <property type="molecule type" value="Genomic_DNA"/>
</dbReference>
<dbReference type="GO" id="GO:0016836">
    <property type="term" value="F:hydro-lyase activity"/>
    <property type="evidence" value="ECO:0007669"/>
    <property type="project" value="TreeGrafter"/>
</dbReference>
<dbReference type="KEGG" id="pfla:Pflav_031830"/>
<dbReference type="Gene3D" id="3.30.390.10">
    <property type="entry name" value="Enolase-like, N-terminal domain"/>
    <property type="match status" value="1"/>
</dbReference>
<evidence type="ECO:0000313" key="6">
    <source>
        <dbReference type="Proteomes" id="UP000502508"/>
    </source>
</evidence>
<dbReference type="Pfam" id="PF13378">
    <property type="entry name" value="MR_MLE_C"/>
    <property type="match status" value="1"/>
</dbReference>
<keyword evidence="3" id="KW-0460">Magnesium</keyword>